<feature type="compositionally biased region" description="Polar residues" evidence="2">
    <location>
        <begin position="1"/>
        <end position="17"/>
    </location>
</feature>
<gene>
    <name evidence="4" type="ORF">SAMN05444817_10982</name>
</gene>
<sequence length="214" mass="23449">MATSSARGARTSDNSPQRTGMSGRAGGSRRRPTTVPVASRDAERAAKKRKRPRTDMLKGDIVGVAVLITVVLVVLIAIAVPLRNYYAGKAEIARLNESIAAKEEEKAQLEEDLERYSDPEYAKQEARRRLGMTEPGETAWRIIDPRMEGTTITSEHAEDPDADAPWNEVLWNSLREVPKEDEEEEAAPAESAEQPAPAPAEPPADAPEETPEQP</sequence>
<accession>A0A1N7JMC8</accession>
<feature type="coiled-coil region" evidence="1">
    <location>
        <begin position="92"/>
        <end position="119"/>
    </location>
</feature>
<dbReference type="InterPro" id="IPR007060">
    <property type="entry name" value="FtsL/DivIC"/>
</dbReference>
<proteinExistence type="predicted"/>
<dbReference type="RefSeq" id="WP_234958919.1">
    <property type="nucleotide sequence ID" value="NZ_CP046976.1"/>
</dbReference>
<dbReference type="AlphaFoldDB" id="A0A1N7JMC8"/>
<keyword evidence="3" id="KW-0812">Transmembrane</keyword>
<evidence type="ECO:0000313" key="5">
    <source>
        <dbReference type="Proteomes" id="UP000186292"/>
    </source>
</evidence>
<keyword evidence="4" id="KW-0131">Cell cycle</keyword>
<feature type="region of interest" description="Disordered" evidence="2">
    <location>
        <begin position="145"/>
        <end position="214"/>
    </location>
</feature>
<protein>
    <submittedName>
        <fullName evidence="4">Cell division protein FtsB</fullName>
    </submittedName>
</protein>
<reference evidence="5" key="1">
    <citation type="submission" date="2017-01" db="EMBL/GenBank/DDBJ databases">
        <authorList>
            <person name="Varghese N."/>
            <person name="Submissions S."/>
        </authorList>
    </citation>
    <scope>NUCLEOTIDE SEQUENCE [LARGE SCALE GENOMIC DNA]</scope>
    <source>
        <strain evidence="5">DSM 44531</strain>
    </source>
</reference>
<evidence type="ECO:0000256" key="3">
    <source>
        <dbReference type="SAM" id="Phobius"/>
    </source>
</evidence>
<feature type="transmembrane region" description="Helical" evidence="3">
    <location>
        <begin position="57"/>
        <end position="80"/>
    </location>
</feature>
<dbReference type="Pfam" id="PF04977">
    <property type="entry name" value="DivIC"/>
    <property type="match status" value="1"/>
</dbReference>
<keyword evidence="5" id="KW-1185">Reference proteome</keyword>
<feature type="compositionally biased region" description="Pro residues" evidence="2">
    <location>
        <begin position="196"/>
        <end position="205"/>
    </location>
</feature>
<evidence type="ECO:0000313" key="4">
    <source>
        <dbReference type="EMBL" id="SIS50457.1"/>
    </source>
</evidence>
<dbReference type="STRING" id="1161099.SAMN05444817_10982"/>
<dbReference type="EMBL" id="FTOF01000009">
    <property type="protein sequence ID" value="SIS50457.1"/>
    <property type="molecule type" value="Genomic_DNA"/>
</dbReference>
<evidence type="ECO:0000256" key="1">
    <source>
        <dbReference type="SAM" id="Coils"/>
    </source>
</evidence>
<dbReference type="GO" id="GO:0051301">
    <property type="term" value="P:cell division"/>
    <property type="evidence" value="ECO:0007669"/>
    <property type="project" value="UniProtKB-KW"/>
</dbReference>
<keyword evidence="3" id="KW-0472">Membrane</keyword>
<dbReference type="Proteomes" id="UP000186292">
    <property type="component" value="Unassembled WGS sequence"/>
</dbReference>
<keyword evidence="1" id="KW-0175">Coiled coil</keyword>
<organism evidence="4 5">
    <name type="scientific">Corynebacterium appendicis CIP 107643</name>
    <dbReference type="NCBI Taxonomy" id="1161099"/>
    <lineage>
        <taxon>Bacteria</taxon>
        <taxon>Bacillati</taxon>
        <taxon>Actinomycetota</taxon>
        <taxon>Actinomycetes</taxon>
        <taxon>Mycobacteriales</taxon>
        <taxon>Corynebacteriaceae</taxon>
        <taxon>Corynebacterium</taxon>
    </lineage>
</organism>
<feature type="region of interest" description="Disordered" evidence="2">
    <location>
        <begin position="1"/>
        <end position="52"/>
    </location>
</feature>
<evidence type="ECO:0000256" key="2">
    <source>
        <dbReference type="SAM" id="MobiDB-lite"/>
    </source>
</evidence>
<keyword evidence="4" id="KW-0132">Cell division</keyword>
<name>A0A1N7JMC8_9CORY</name>
<keyword evidence="3" id="KW-1133">Transmembrane helix</keyword>